<evidence type="ECO:0000313" key="2">
    <source>
        <dbReference type="EMBL" id="OAQ62410.1"/>
    </source>
</evidence>
<gene>
    <name evidence="2" type="ORF">VFPPC_14134</name>
</gene>
<sequence length="445" mass="50679">MSWLRNDDYRLYRFRASHVLDTPAFARWALHIWELTDEAPGGKWYWEMGTAGLTTPARLRIILAPPAQPRQGTVSEITEFYRLLGIPSDFTTEYTQAVSHSFSHRTEGDGSWCAWFHFLCKNVSVQREEGQPPEVARRTPSFGRPLSTLPNADYGWFRSSFFLRRDGDSVTLVCFGAMTGVRGRVGHFIDSKAWDDVLVNPYILFDIVLEGLYFDVDQMVWNMNIVFGPIEHKMLESAHNKDFKKLNSELSFAAVHNCAKHIIFLGEVLESCTMLIDGAINNTPKASRSETQSPSLVQEQLIETLRYRRTLFRSTQLRLSSLQKRIDNVIALAFNLVTQQGSTAMMQDSRVMKAIAAITIVFLPTTGVATVLGSQLFVSEWKGDGAGWDVKTTPLFWITWWVSVPLTICVIILAAVWQWWMSGEKKRFVWRKRDGGSETTEKKVS</sequence>
<dbReference type="AlphaFoldDB" id="A0A179FAS9"/>
<dbReference type="OrthoDB" id="5392974at2759"/>
<dbReference type="Gene3D" id="1.20.58.340">
    <property type="entry name" value="Magnesium transport protein CorA, transmembrane region"/>
    <property type="match status" value="1"/>
</dbReference>
<organism evidence="2 3">
    <name type="scientific">Pochonia chlamydosporia 170</name>
    <dbReference type="NCBI Taxonomy" id="1380566"/>
    <lineage>
        <taxon>Eukaryota</taxon>
        <taxon>Fungi</taxon>
        <taxon>Dikarya</taxon>
        <taxon>Ascomycota</taxon>
        <taxon>Pezizomycotina</taxon>
        <taxon>Sordariomycetes</taxon>
        <taxon>Hypocreomycetidae</taxon>
        <taxon>Hypocreales</taxon>
        <taxon>Clavicipitaceae</taxon>
        <taxon>Pochonia</taxon>
    </lineage>
</organism>
<keyword evidence="1" id="KW-0472">Membrane</keyword>
<dbReference type="GeneID" id="28855898"/>
<keyword evidence="3" id="KW-1185">Reference proteome</keyword>
<feature type="transmembrane region" description="Helical" evidence="1">
    <location>
        <begin position="354"/>
        <end position="378"/>
    </location>
</feature>
<comment type="caution">
    <text evidence="2">The sequence shown here is derived from an EMBL/GenBank/DDBJ whole genome shotgun (WGS) entry which is preliminary data.</text>
</comment>
<evidence type="ECO:0000256" key="1">
    <source>
        <dbReference type="SAM" id="Phobius"/>
    </source>
</evidence>
<keyword evidence="1" id="KW-1133">Transmembrane helix</keyword>
<keyword evidence="1" id="KW-0812">Transmembrane</keyword>
<accession>A0A179FAS9</accession>
<protein>
    <recommendedName>
        <fullName evidence="4">CorA-like mg2+ transporter protein domain-containing protein</fullName>
    </recommendedName>
</protein>
<reference evidence="2 3" key="1">
    <citation type="journal article" date="2016" name="PLoS Pathog.">
        <title>Biosynthesis of antibiotic leucinostatins in bio-control fungus Purpureocillium lilacinum and their inhibition on phytophthora revealed by genome mining.</title>
        <authorList>
            <person name="Wang G."/>
            <person name="Liu Z."/>
            <person name="Lin R."/>
            <person name="Li E."/>
            <person name="Mao Z."/>
            <person name="Ling J."/>
            <person name="Yang Y."/>
            <person name="Yin W.B."/>
            <person name="Xie B."/>
        </authorList>
    </citation>
    <scope>NUCLEOTIDE SEQUENCE [LARGE SCALE GENOMIC DNA]</scope>
    <source>
        <strain evidence="2">170</strain>
    </source>
</reference>
<name>A0A179FAS9_METCM</name>
<dbReference type="EMBL" id="LSBJ02000007">
    <property type="protein sequence ID" value="OAQ62410.1"/>
    <property type="molecule type" value="Genomic_DNA"/>
</dbReference>
<proteinExistence type="predicted"/>
<dbReference type="KEGG" id="pchm:VFPPC_14134"/>
<evidence type="ECO:0008006" key="4">
    <source>
        <dbReference type="Google" id="ProtNLM"/>
    </source>
</evidence>
<dbReference type="RefSeq" id="XP_018140114.1">
    <property type="nucleotide sequence ID" value="XM_018291904.1"/>
</dbReference>
<dbReference type="Proteomes" id="UP000078397">
    <property type="component" value="Unassembled WGS sequence"/>
</dbReference>
<evidence type="ECO:0000313" key="3">
    <source>
        <dbReference type="Proteomes" id="UP000078397"/>
    </source>
</evidence>
<feature type="transmembrane region" description="Helical" evidence="1">
    <location>
        <begin position="398"/>
        <end position="420"/>
    </location>
</feature>